<proteinExistence type="predicted"/>
<protein>
    <submittedName>
        <fullName evidence="1">Uncharacterized protein</fullName>
    </submittedName>
</protein>
<dbReference type="RefSeq" id="WP_106705344.1">
    <property type="nucleotide sequence ID" value="NZ_PXXU01000001.1"/>
</dbReference>
<dbReference type="AlphaFoldDB" id="A0A2P7NZR8"/>
<dbReference type="Proteomes" id="UP000241912">
    <property type="component" value="Unassembled WGS sequence"/>
</dbReference>
<evidence type="ECO:0000313" key="1">
    <source>
        <dbReference type="EMBL" id="PSJ18961.1"/>
    </source>
</evidence>
<evidence type="ECO:0000313" key="2">
    <source>
        <dbReference type="Proteomes" id="UP000241912"/>
    </source>
</evidence>
<comment type="caution">
    <text evidence="1">The sequence shown here is derived from an EMBL/GenBank/DDBJ whole genome shotgun (WGS) entry which is preliminary data.</text>
</comment>
<name>A0A2P7NZR8_9PROT</name>
<sequence length="108" mass="12142">MSAQILTIHLNLKEGNLLLEALAECPFKSVFELIGSLNQQANDLFVTGIAANERQPFVFTESELSLAMQALSKMPYHRVNQLLTEINQQIHHQLNLHLAVVPTEHVDI</sequence>
<keyword evidence="2" id="KW-1185">Reference proteome</keyword>
<gene>
    <name evidence="1" type="ORF">C7H79_00575</name>
</gene>
<reference evidence="1 2" key="1">
    <citation type="submission" date="2018-03" db="EMBL/GenBank/DDBJ databases">
        <title>Draft genome of Nitrosomonas supralitoralis APG5.</title>
        <authorList>
            <person name="Urakawa H."/>
            <person name="Lopez J.V."/>
        </authorList>
    </citation>
    <scope>NUCLEOTIDE SEQUENCE [LARGE SCALE GENOMIC DNA]</scope>
    <source>
        <strain evidence="1 2">APG5</strain>
    </source>
</reference>
<dbReference type="EMBL" id="PXXU01000001">
    <property type="protein sequence ID" value="PSJ18961.1"/>
    <property type="molecule type" value="Genomic_DNA"/>
</dbReference>
<dbReference type="OrthoDB" id="983065at2"/>
<organism evidence="1 2">
    <name type="scientific">Nitrosomonas supralitoralis</name>
    <dbReference type="NCBI Taxonomy" id="2116706"/>
    <lineage>
        <taxon>Bacteria</taxon>
        <taxon>Pseudomonadati</taxon>
        <taxon>Pseudomonadota</taxon>
        <taxon>Betaproteobacteria</taxon>
        <taxon>Nitrosomonadales</taxon>
        <taxon>Nitrosomonadaceae</taxon>
        <taxon>Nitrosomonas</taxon>
    </lineage>
</organism>
<accession>A0A2P7NZR8</accession>